<accession>A0A917NTE6</accession>
<gene>
    <name evidence="1" type="ORF">GCM10012282_25890</name>
</gene>
<evidence type="ECO:0000313" key="2">
    <source>
        <dbReference type="Proteomes" id="UP000625682"/>
    </source>
</evidence>
<dbReference type="AlphaFoldDB" id="A0A917NTE6"/>
<reference evidence="1" key="1">
    <citation type="journal article" date="2014" name="Int. J. Syst. Evol. Microbiol.">
        <title>Complete genome sequence of Corynebacterium casei LMG S-19264T (=DSM 44701T), isolated from a smear-ripened cheese.</title>
        <authorList>
            <consortium name="US DOE Joint Genome Institute (JGI-PGF)"/>
            <person name="Walter F."/>
            <person name="Albersmeier A."/>
            <person name="Kalinowski J."/>
            <person name="Ruckert C."/>
        </authorList>
    </citation>
    <scope>NUCLEOTIDE SEQUENCE</scope>
    <source>
        <strain evidence="1">CGMCC 4.7272</strain>
    </source>
</reference>
<organism evidence="1 2">
    <name type="scientific">Streptomyces lacrimifluminis</name>
    <dbReference type="NCBI Taxonomy" id="1500077"/>
    <lineage>
        <taxon>Bacteria</taxon>
        <taxon>Bacillati</taxon>
        <taxon>Actinomycetota</taxon>
        <taxon>Actinomycetes</taxon>
        <taxon>Kitasatosporales</taxon>
        <taxon>Streptomycetaceae</taxon>
        <taxon>Streptomyces</taxon>
    </lineage>
</organism>
<dbReference type="Proteomes" id="UP000625682">
    <property type="component" value="Unassembled WGS sequence"/>
</dbReference>
<proteinExistence type="predicted"/>
<sequence length="109" mass="11697">MATNAVRIRIGHSFRFGGLHDRHSDLMEMTPARRVVLGRTDTDRCSPRTEPGAAASRWLIGGDVVLTEKTTIRLEAVAAPDSWSGPCFSEAGGLAILVSAWADHGLQLG</sequence>
<reference evidence="1" key="2">
    <citation type="submission" date="2020-09" db="EMBL/GenBank/DDBJ databases">
        <authorList>
            <person name="Sun Q."/>
            <person name="Zhou Y."/>
        </authorList>
    </citation>
    <scope>NUCLEOTIDE SEQUENCE</scope>
    <source>
        <strain evidence="1">CGMCC 4.7272</strain>
    </source>
</reference>
<comment type="caution">
    <text evidence="1">The sequence shown here is derived from an EMBL/GenBank/DDBJ whole genome shotgun (WGS) entry which is preliminary data.</text>
</comment>
<name>A0A917NTE6_9ACTN</name>
<protein>
    <submittedName>
        <fullName evidence="1">Uncharacterized protein</fullName>
    </submittedName>
</protein>
<keyword evidence="2" id="KW-1185">Reference proteome</keyword>
<dbReference type="EMBL" id="BMMU01000006">
    <property type="protein sequence ID" value="GGJ28102.1"/>
    <property type="molecule type" value="Genomic_DNA"/>
</dbReference>
<evidence type="ECO:0000313" key="1">
    <source>
        <dbReference type="EMBL" id="GGJ28102.1"/>
    </source>
</evidence>